<dbReference type="Proteomes" id="UP001374535">
    <property type="component" value="Chromosome 6"/>
</dbReference>
<keyword evidence="3" id="KW-1185">Reference proteome</keyword>
<dbReference type="EMBL" id="CP144695">
    <property type="protein sequence ID" value="WVZ08423.1"/>
    <property type="molecule type" value="Genomic_DNA"/>
</dbReference>
<gene>
    <name evidence="2" type="ORF">V8G54_021769</name>
</gene>
<reference evidence="2 3" key="1">
    <citation type="journal article" date="2023" name="Life. Sci Alliance">
        <title>Evolutionary insights into 3D genome organization and epigenetic landscape of Vigna mungo.</title>
        <authorList>
            <person name="Junaid A."/>
            <person name="Singh B."/>
            <person name="Bhatia S."/>
        </authorList>
    </citation>
    <scope>NUCLEOTIDE SEQUENCE [LARGE SCALE GENOMIC DNA]</scope>
    <source>
        <strain evidence="2">Urdbean</strain>
    </source>
</reference>
<accession>A0AAQ3NHZ2</accession>
<feature type="compositionally biased region" description="Basic residues" evidence="1">
    <location>
        <begin position="95"/>
        <end position="105"/>
    </location>
</feature>
<feature type="region of interest" description="Disordered" evidence="1">
    <location>
        <begin position="56"/>
        <end position="105"/>
    </location>
</feature>
<organism evidence="2 3">
    <name type="scientific">Vigna mungo</name>
    <name type="common">Black gram</name>
    <name type="synonym">Phaseolus mungo</name>
    <dbReference type="NCBI Taxonomy" id="3915"/>
    <lineage>
        <taxon>Eukaryota</taxon>
        <taxon>Viridiplantae</taxon>
        <taxon>Streptophyta</taxon>
        <taxon>Embryophyta</taxon>
        <taxon>Tracheophyta</taxon>
        <taxon>Spermatophyta</taxon>
        <taxon>Magnoliopsida</taxon>
        <taxon>eudicotyledons</taxon>
        <taxon>Gunneridae</taxon>
        <taxon>Pentapetalae</taxon>
        <taxon>rosids</taxon>
        <taxon>fabids</taxon>
        <taxon>Fabales</taxon>
        <taxon>Fabaceae</taxon>
        <taxon>Papilionoideae</taxon>
        <taxon>50 kb inversion clade</taxon>
        <taxon>NPAAA clade</taxon>
        <taxon>indigoferoid/millettioid clade</taxon>
        <taxon>Phaseoleae</taxon>
        <taxon>Vigna</taxon>
    </lineage>
</organism>
<evidence type="ECO:0000256" key="1">
    <source>
        <dbReference type="SAM" id="MobiDB-lite"/>
    </source>
</evidence>
<feature type="compositionally biased region" description="Acidic residues" evidence="1">
    <location>
        <begin position="62"/>
        <end position="89"/>
    </location>
</feature>
<evidence type="ECO:0000313" key="3">
    <source>
        <dbReference type="Proteomes" id="UP001374535"/>
    </source>
</evidence>
<protein>
    <submittedName>
        <fullName evidence="2">Uncharacterized protein</fullName>
    </submittedName>
</protein>
<sequence length="105" mass="12567">MDGCSRMNMLMKGKMLQVHHPFHMDLDQLFEKYMVREMRSLKILCQNTSQDVMEIKKKLDMNESDEENDRSEEEEESDEEESSANESDNEMLISSKKRNKQKKRM</sequence>
<name>A0AAQ3NHZ2_VIGMU</name>
<dbReference type="AlphaFoldDB" id="A0AAQ3NHZ2"/>
<proteinExistence type="predicted"/>
<evidence type="ECO:0000313" key="2">
    <source>
        <dbReference type="EMBL" id="WVZ08423.1"/>
    </source>
</evidence>